<evidence type="ECO:0000256" key="8">
    <source>
        <dbReference type="ARBA" id="ARBA00054022"/>
    </source>
</evidence>
<dbReference type="EC" id="5.2.1.8" evidence="11"/>
<evidence type="ECO:0000256" key="10">
    <source>
        <dbReference type="PROSITE-ProRule" id="PRU00278"/>
    </source>
</evidence>
<comment type="function">
    <text evidence="8">Peptidyl-prolyl cis/trans isomerase (PPIase) that acts as a key virulence factor by promoting host leukocyte transformation. Binds to and isomerizes specific phosphorylated Ser/Thr-Pro (pSer/Thr-Pro) motifs in a subset of proteins, resulting in conformational changes in the proteins. Promotes host leukocyte transformation by binding to phosphorylated host FBXW7, disrupting dimerization and promoting FBXW7 autoubiquitination and subsequent degradation. Degradation of host FBXW7, leads to stabilization of JUN, which promotes cell transformation.</text>
</comment>
<dbReference type="InterPro" id="IPR051370">
    <property type="entry name" value="PPIase_Pin1"/>
</dbReference>
<evidence type="ECO:0000256" key="11">
    <source>
        <dbReference type="RuleBase" id="RU363014"/>
    </source>
</evidence>
<feature type="domain" description="WW" evidence="13">
    <location>
        <begin position="34"/>
        <end position="69"/>
    </location>
</feature>
<dbReference type="EMBL" id="HBEJ01007730">
    <property type="protein sequence ID" value="CAD8367713.1"/>
    <property type="molecule type" value="Transcribed_RNA"/>
</dbReference>
<dbReference type="GO" id="GO:0005634">
    <property type="term" value="C:nucleus"/>
    <property type="evidence" value="ECO:0007669"/>
    <property type="project" value="TreeGrafter"/>
</dbReference>
<dbReference type="EMBL" id="HBEJ01007729">
    <property type="protein sequence ID" value="CAD8367711.1"/>
    <property type="molecule type" value="Transcribed_RNA"/>
</dbReference>
<evidence type="ECO:0000259" key="13">
    <source>
        <dbReference type="PROSITE" id="PS50020"/>
    </source>
</evidence>
<dbReference type="SUPFAM" id="SSF54534">
    <property type="entry name" value="FKBP-like"/>
    <property type="match status" value="1"/>
</dbReference>
<dbReference type="PANTHER" id="PTHR10657:SF4">
    <property type="entry name" value="PEPTIDYL-PROLYL CIS-TRANS ISOMERASE-RELATED"/>
    <property type="match status" value="1"/>
</dbReference>
<protein>
    <recommendedName>
        <fullName evidence="11">Peptidyl-prolyl cis-trans isomerase</fullName>
        <ecNumber evidence="11">5.2.1.8</ecNumber>
    </recommendedName>
</protein>
<dbReference type="Gene3D" id="3.10.50.40">
    <property type="match status" value="1"/>
</dbReference>
<feature type="compositionally biased region" description="Low complexity" evidence="12">
    <location>
        <begin position="67"/>
        <end position="95"/>
    </location>
</feature>
<keyword evidence="5 10" id="KW-0697">Rotamase</keyword>
<dbReference type="GO" id="GO:0060255">
    <property type="term" value="P:regulation of macromolecule metabolic process"/>
    <property type="evidence" value="ECO:0007669"/>
    <property type="project" value="UniProtKB-ARBA"/>
</dbReference>
<reference evidence="15" key="1">
    <citation type="submission" date="2021-01" db="EMBL/GenBank/DDBJ databases">
        <authorList>
            <person name="Corre E."/>
            <person name="Pelletier E."/>
            <person name="Niang G."/>
            <person name="Scheremetjew M."/>
            <person name="Finn R."/>
            <person name="Kale V."/>
            <person name="Holt S."/>
            <person name="Cochrane G."/>
            <person name="Meng A."/>
            <person name="Brown T."/>
            <person name="Cohen L."/>
        </authorList>
    </citation>
    <scope>NUCLEOTIDE SEQUENCE</scope>
    <source>
        <strain evidence="15">CCMP3303</strain>
    </source>
</reference>
<dbReference type="InterPro" id="IPR046357">
    <property type="entry name" value="PPIase_dom_sf"/>
</dbReference>
<dbReference type="AlphaFoldDB" id="A0A6U0JBT0"/>
<evidence type="ECO:0000256" key="1">
    <source>
        <dbReference type="ARBA" id="ARBA00000971"/>
    </source>
</evidence>
<dbReference type="SUPFAM" id="SSF51045">
    <property type="entry name" value="WW domain"/>
    <property type="match status" value="1"/>
</dbReference>
<name>A0A6U0JBT0_9STRA</name>
<organism evidence="15">
    <name type="scientific">Minutocellus polymorphus</name>
    <dbReference type="NCBI Taxonomy" id="265543"/>
    <lineage>
        <taxon>Eukaryota</taxon>
        <taxon>Sar</taxon>
        <taxon>Stramenopiles</taxon>
        <taxon>Ochrophyta</taxon>
        <taxon>Bacillariophyta</taxon>
        <taxon>Mediophyceae</taxon>
        <taxon>Cymatosirophycidae</taxon>
        <taxon>Cymatosirales</taxon>
        <taxon>Cymatosiraceae</taxon>
        <taxon>Minutocellus</taxon>
    </lineage>
</organism>
<evidence type="ECO:0000313" key="16">
    <source>
        <dbReference type="EMBL" id="CAD8367713.1"/>
    </source>
</evidence>
<keyword evidence="7 10" id="KW-0413">Isomerase</keyword>
<evidence type="ECO:0000256" key="4">
    <source>
        <dbReference type="ARBA" id="ARBA00022562"/>
    </source>
</evidence>
<evidence type="ECO:0000259" key="14">
    <source>
        <dbReference type="PROSITE" id="PS50198"/>
    </source>
</evidence>
<evidence type="ECO:0000256" key="2">
    <source>
        <dbReference type="ARBA" id="ARBA00004147"/>
    </source>
</evidence>
<dbReference type="PROSITE" id="PS01096">
    <property type="entry name" value="PPIC_PPIASE_1"/>
    <property type="match status" value="1"/>
</dbReference>
<evidence type="ECO:0000256" key="7">
    <source>
        <dbReference type="ARBA" id="ARBA00023235"/>
    </source>
</evidence>
<dbReference type="GO" id="GO:0003755">
    <property type="term" value="F:peptidyl-prolyl cis-trans isomerase activity"/>
    <property type="evidence" value="ECO:0007669"/>
    <property type="project" value="UniProtKB-UniRule"/>
</dbReference>
<feature type="compositionally biased region" description="Low complexity" evidence="12">
    <location>
        <begin position="1"/>
        <end position="21"/>
    </location>
</feature>
<dbReference type="FunFam" id="3.10.50.40:FF:000010">
    <property type="entry name" value="Peptidyl-prolyl cis-trans isomerase Pin1"/>
    <property type="match status" value="1"/>
</dbReference>
<feature type="compositionally biased region" description="Basic residues" evidence="12">
    <location>
        <begin position="153"/>
        <end position="170"/>
    </location>
</feature>
<keyword evidence="6" id="KW-1035">Host cytoplasm</keyword>
<comment type="subcellular location">
    <subcellularLocation>
        <location evidence="3">Host cytoplasm</location>
    </subcellularLocation>
    <subcellularLocation>
        <location evidence="2">Host nucleus</location>
    </subcellularLocation>
</comment>
<dbReference type="GO" id="GO:0042025">
    <property type="term" value="C:host cell nucleus"/>
    <property type="evidence" value="ECO:0007669"/>
    <property type="project" value="UniProtKB-SubCell"/>
</dbReference>
<evidence type="ECO:0000256" key="12">
    <source>
        <dbReference type="SAM" id="MobiDB-lite"/>
    </source>
</evidence>
<dbReference type="InterPro" id="IPR036020">
    <property type="entry name" value="WW_dom_sf"/>
</dbReference>
<dbReference type="SMART" id="SM00456">
    <property type="entry name" value="WW"/>
    <property type="match status" value="1"/>
</dbReference>
<dbReference type="InterPro" id="IPR000297">
    <property type="entry name" value="PPIase_PpiC"/>
</dbReference>
<feature type="domain" description="PpiC" evidence="14">
    <location>
        <begin position="146"/>
        <end position="264"/>
    </location>
</feature>
<keyword evidence="4" id="KW-1048">Host nucleus</keyword>
<dbReference type="GO" id="GO:0080090">
    <property type="term" value="P:regulation of primary metabolic process"/>
    <property type="evidence" value="ECO:0007669"/>
    <property type="project" value="UniProtKB-ARBA"/>
</dbReference>
<dbReference type="CDD" id="cd00201">
    <property type="entry name" value="WW"/>
    <property type="match status" value="1"/>
</dbReference>
<dbReference type="GO" id="GO:0030430">
    <property type="term" value="C:host cell cytoplasm"/>
    <property type="evidence" value="ECO:0007669"/>
    <property type="project" value="UniProtKB-SubCell"/>
</dbReference>
<feature type="region of interest" description="Disordered" evidence="12">
    <location>
        <begin position="1"/>
        <end position="173"/>
    </location>
</feature>
<evidence type="ECO:0000256" key="9">
    <source>
        <dbReference type="ARBA" id="ARBA00066165"/>
    </source>
</evidence>
<sequence>MSTDGTAVPPADGDDAAAATPSIASMLERNPPPDALAPGWVMRRSRHKPSTCYYYNQDSGVSRWDPPRALATAAAPPPSSSAAAPPAGDPAAAPSILKRSAPSSSGGTGENDPNAASAENGASASAEGRKQSQPAKKHRPSSSSKPDQVRALHILKKHRGSRRPASWRRPKITDTKEKAIADVEELIAILKESEDDPKELRATFEELAKTESDCTSAKRGGDLGFFGKRKMQKPFEDASFALGIGELSGVVETSSGVHVILRIG</sequence>
<dbReference type="InterPro" id="IPR023058">
    <property type="entry name" value="PPIase_PpiC_CS"/>
</dbReference>
<accession>A0A6U0JBT0</accession>
<evidence type="ECO:0000256" key="5">
    <source>
        <dbReference type="ARBA" id="ARBA00023110"/>
    </source>
</evidence>
<proteinExistence type="predicted"/>
<comment type="catalytic activity">
    <reaction evidence="1 11">
        <text>[protein]-peptidylproline (omega=180) = [protein]-peptidylproline (omega=0)</text>
        <dbReference type="Rhea" id="RHEA:16237"/>
        <dbReference type="Rhea" id="RHEA-COMP:10747"/>
        <dbReference type="Rhea" id="RHEA-COMP:10748"/>
        <dbReference type="ChEBI" id="CHEBI:83833"/>
        <dbReference type="ChEBI" id="CHEBI:83834"/>
        <dbReference type="EC" id="5.2.1.8"/>
    </reaction>
</comment>
<evidence type="ECO:0000256" key="3">
    <source>
        <dbReference type="ARBA" id="ARBA00004192"/>
    </source>
</evidence>
<evidence type="ECO:0000256" key="6">
    <source>
        <dbReference type="ARBA" id="ARBA00023200"/>
    </source>
</evidence>
<feature type="compositionally biased region" description="Low complexity" evidence="12">
    <location>
        <begin position="114"/>
        <end position="126"/>
    </location>
</feature>
<dbReference type="PROSITE" id="PS50020">
    <property type="entry name" value="WW_DOMAIN_2"/>
    <property type="match status" value="1"/>
</dbReference>
<dbReference type="PANTHER" id="PTHR10657">
    <property type="entry name" value="PEPTIDYL-PROLYL CIS-TRANS ISOMERASE"/>
    <property type="match status" value="1"/>
</dbReference>
<dbReference type="Pfam" id="PF00639">
    <property type="entry name" value="Rotamase"/>
    <property type="match status" value="1"/>
</dbReference>
<evidence type="ECO:0000313" key="15">
    <source>
        <dbReference type="EMBL" id="CAD8367711.1"/>
    </source>
</evidence>
<gene>
    <name evidence="15" type="ORF">MPOL1434_LOCUS4567</name>
    <name evidence="16" type="ORF">MPOL1434_LOCUS4568</name>
</gene>
<dbReference type="InterPro" id="IPR001202">
    <property type="entry name" value="WW_dom"/>
</dbReference>
<comment type="subunit">
    <text evidence="9">Interacts with host FBXW7; leading to FBXW7 autoubiquitination and subsequent degradation.</text>
</comment>
<dbReference type="Gene3D" id="2.20.70.10">
    <property type="match status" value="1"/>
</dbReference>
<dbReference type="PROSITE" id="PS50198">
    <property type="entry name" value="PPIC_PPIASE_2"/>
    <property type="match status" value="1"/>
</dbReference>
<dbReference type="GO" id="GO:0005829">
    <property type="term" value="C:cytosol"/>
    <property type="evidence" value="ECO:0007669"/>
    <property type="project" value="TreeGrafter"/>
</dbReference>